<dbReference type="PROSITE" id="PS51012">
    <property type="entry name" value="ABC_TM2"/>
    <property type="match status" value="1"/>
</dbReference>
<feature type="transmembrane region" description="Helical" evidence="6">
    <location>
        <begin position="39"/>
        <end position="58"/>
    </location>
</feature>
<feature type="transmembrane region" description="Helical" evidence="6">
    <location>
        <begin position="126"/>
        <end position="146"/>
    </location>
</feature>
<proteinExistence type="inferred from homology"/>
<feature type="transmembrane region" description="Helical" evidence="6">
    <location>
        <begin position="152"/>
        <end position="173"/>
    </location>
</feature>
<reference evidence="8 9" key="1">
    <citation type="submission" date="2021-03" db="EMBL/GenBank/DDBJ databases">
        <title>Sequencing the genomes of 1000 actinobacteria strains.</title>
        <authorList>
            <person name="Klenk H.-P."/>
        </authorList>
    </citation>
    <scope>NUCLEOTIDE SEQUENCE [LARGE SCALE GENOMIC DNA]</scope>
    <source>
        <strain evidence="8 9">DSM 14564</strain>
    </source>
</reference>
<evidence type="ECO:0000259" key="7">
    <source>
        <dbReference type="PROSITE" id="PS51012"/>
    </source>
</evidence>
<dbReference type="InterPro" id="IPR051784">
    <property type="entry name" value="Nod_factor_ABC_transporter"/>
</dbReference>
<keyword evidence="2 6" id="KW-0812">Transmembrane</keyword>
<dbReference type="InterPro" id="IPR013525">
    <property type="entry name" value="ABC2_TM"/>
</dbReference>
<evidence type="ECO:0000256" key="6">
    <source>
        <dbReference type="RuleBase" id="RU361157"/>
    </source>
</evidence>
<sequence>MIATVPTTSATPPISAGPAATSATIALKTLKVFLRDPQVVFPTLLQGVLFLLVFRYVFAGAIDSAPLAYVDYMTPGIITTTLLFGSSQAAVTVARERSAGFTDRVLSLPVARVGITMGRLAAQSTIVVAAALTTLLAAVITGFRLHAGVTEIVAALAMLVLYSVTFAALFLALGAAASSPEAAQGLAFIAIPLTFISSAIVPTASMPGWLAAVADFQPLTPMIDALRGLTQTDLIGVDQTSLMAAIAWSAGIQLVSVIMAVRLAPRTKALN</sequence>
<feature type="transmembrane region" description="Helical" evidence="6">
    <location>
        <begin position="242"/>
        <end position="264"/>
    </location>
</feature>
<evidence type="ECO:0000313" key="8">
    <source>
        <dbReference type="EMBL" id="MBP2411174.1"/>
    </source>
</evidence>
<keyword evidence="3 6" id="KW-1133">Transmembrane helix</keyword>
<dbReference type="InterPro" id="IPR047817">
    <property type="entry name" value="ABC2_TM_bact-type"/>
</dbReference>
<name>A0ABS4YQV0_9MICO</name>
<dbReference type="PIRSF" id="PIRSF006648">
    <property type="entry name" value="DrrB"/>
    <property type="match status" value="1"/>
</dbReference>
<accession>A0ABS4YQV0</accession>
<dbReference type="Proteomes" id="UP000698222">
    <property type="component" value="Unassembled WGS sequence"/>
</dbReference>
<organism evidence="8 9">
    <name type="scientific">Brachybacterium fresconis</name>
    <dbReference type="NCBI Taxonomy" id="173363"/>
    <lineage>
        <taxon>Bacteria</taxon>
        <taxon>Bacillati</taxon>
        <taxon>Actinomycetota</taxon>
        <taxon>Actinomycetes</taxon>
        <taxon>Micrococcales</taxon>
        <taxon>Dermabacteraceae</taxon>
        <taxon>Brachybacterium</taxon>
    </lineage>
</organism>
<dbReference type="EMBL" id="JAGIOC010000002">
    <property type="protein sequence ID" value="MBP2411174.1"/>
    <property type="molecule type" value="Genomic_DNA"/>
</dbReference>
<dbReference type="Pfam" id="PF01061">
    <property type="entry name" value="ABC2_membrane"/>
    <property type="match status" value="1"/>
</dbReference>
<evidence type="ECO:0000256" key="4">
    <source>
        <dbReference type="ARBA" id="ARBA00023136"/>
    </source>
</evidence>
<dbReference type="RefSeq" id="WP_209896347.1">
    <property type="nucleotide sequence ID" value="NZ_BAAAJV010000015.1"/>
</dbReference>
<dbReference type="InterPro" id="IPR000412">
    <property type="entry name" value="ABC_2_transport"/>
</dbReference>
<dbReference type="PANTHER" id="PTHR43229:SF2">
    <property type="entry name" value="NODULATION PROTEIN J"/>
    <property type="match status" value="1"/>
</dbReference>
<evidence type="ECO:0000256" key="1">
    <source>
        <dbReference type="ARBA" id="ARBA00004141"/>
    </source>
</evidence>
<protein>
    <recommendedName>
        <fullName evidence="6">Transport permease protein</fullName>
    </recommendedName>
</protein>
<evidence type="ECO:0000256" key="5">
    <source>
        <dbReference type="ARBA" id="ARBA00023251"/>
    </source>
</evidence>
<comment type="subcellular location">
    <subcellularLocation>
        <location evidence="6">Cell membrane</location>
        <topology evidence="6">Multi-pass membrane protein</topology>
    </subcellularLocation>
    <subcellularLocation>
        <location evidence="1">Membrane</location>
        <topology evidence="1">Multi-pass membrane protein</topology>
    </subcellularLocation>
</comment>
<keyword evidence="6" id="KW-0813">Transport</keyword>
<keyword evidence="6" id="KW-1003">Cell membrane</keyword>
<comment type="similarity">
    <text evidence="6">Belongs to the ABC-2 integral membrane protein family.</text>
</comment>
<comment type="caution">
    <text evidence="8">The sequence shown here is derived from an EMBL/GenBank/DDBJ whole genome shotgun (WGS) entry which is preliminary data.</text>
</comment>
<keyword evidence="9" id="KW-1185">Reference proteome</keyword>
<keyword evidence="5" id="KW-0046">Antibiotic resistance</keyword>
<dbReference type="PANTHER" id="PTHR43229">
    <property type="entry name" value="NODULATION PROTEIN J"/>
    <property type="match status" value="1"/>
</dbReference>
<comment type="caution">
    <text evidence="6">Lacks conserved residue(s) required for the propagation of feature annotation.</text>
</comment>
<feature type="transmembrane region" description="Helical" evidence="6">
    <location>
        <begin position="185"/>
        <end position="212"/>
    </location>
</feature>
<evidence type="ECO:0000256" key="2">
    <source>
        <dbReference type="ARBA" id="ARBA00022692"/>
    </source>
</evidence>
<evidence type="ECO:0000313" key="9">
    <source>
        <dbReference type="Proteomes" id="UP000698222"/>
    </source>
</evidence>
<evidence type="ECO:0000256" key="3">
    <source>
        <dbReference type="ARBA" id="ARBA00022989"/>
    </source>
</evidence>
<keyword evidence="4 6" id="KW-0472">Membrane</keyword>
<feature type="domain" description="ABC transmembrane type-2" evidence="7">
    <location>
        <begin position="38"/>
        <end position="267"/>
    </location>
</feature>
<gene>
    <name evidence="8" type="ORF">JOF44_004141</name>
</gene>
<dbReference type="PRINTS" id="PR00164">
    <property type="entry name" value="ABC2TRNSPORT"/>
</dbReference>